<evidence type="ECO:0000256" key="1">
    <source>
        <dbReference type="SAM" id="Coils"/>
    </source>
</evidence>
<dbReference type="EMBL" id="JABEBT010000023">
    <property type="protein sequence ID" value="KAF7637052.1"/>
    <property type="molecule type" value="Genomic_DNA"/>
</dbReference>
<protein>
    <submittedName>
        <fullName evidence="2">Uncharacterized protein</fullName>
    </submittedName>
</protein>
<dbReference type="Gene3D" id="2.60.120.920">
    <property type="match status" value="1"/>
</dbReference>
<feature type="coiled-coil region" evidence="1">
    <location>
        <begin position="35"/>
        <end position="104"/>
    </location>
</feature>
<name>A0A8S9ZTM1_9BILA</name>
<keyword evidence="3" id="KW-1185">Reference proteome</keyword>
<dbReference type="Proteomes" id="UP000605970">
    <property type="component" value="Unassembled WGS sequence"/>
</dbReference>
<accession>A0A8S9ZTM1</accession>
<evidence type="ECO:0000313" key="3">
    <source>
        <dbReference type="Proteomes" id="UP000605970"/>
    </source>
</evidence>
<evidence type="ECO:0000313" key="2">
    <source>
        <dbReference type="EMBL" id="KAF7637052.1"/>
    </source>
</evidence>
<proteinExistence type="predicted"/>
<dbReference type="InterPro" id="IPR043136">
    <property type="entry name" value="B30.2/SPRY_sf"/>
</dbReference>
<sequence>MTSSSFTSSNSNLNREDSFTNLSNIIMGEKKNPDIIALYKRIDELSKKNKDLSKRNNDLSKKNNELNFEINQINKDNKVAKKDFKELKQNFDELVLELKKSKKRPFLSVFLQVSNKWKLIYDSACCSSRCVNDQNPNATCNNGWGFVQIISDTIVKYNCKNRFNGEAMINAMNNFSSPRPSHSYVNNYTSNTLFYYEVKVQIERSKPLIEIGFRNGNYTVWHYFYFCPSGGYFSYYDNAIEKDKFINLSSSFSFNNEDIIGCGVVYPPSHLDFNYPYIFFTQNGEQIGKFNSIYLKDFTKHYLQNILSS</sequence>
<organism evidence="2 3">
    <name type="scientific">Meloidogyne graminicola</name>
    <dbReference type="NCBI Taxonomy" id="189291"/>
    <lineage>
        <taxon>Eukaryota</taxon>
        <taxon>Metazoa</taxon>
        <taxon>Ecdysozoa</taxon>
        <taxon>Nematoda</taxon>
        <taxon>Chromadorea</taxon>
        <taxon>Rhabditida</taxon>
        <taxon>Tylenchina</taxon>
        <taxon>Tylenchomorpha</taxon>
        <taxon>Tylenchoidea</taxon>
        <taxon>Meloidogynidae</taxon>
        <taxon>Meloidogyninae</taxon>
        <taxon>Meloidogyne</taxon>
    </lineage>
</organism>
<keyword evidence="1" id="KW-0175">Coiled coil</keyword>
<reference evidence="2" key="1">
    <citation type="journal article" date="2020" name="Ecol. Evol.">
        <title>Genome structure and content of the rice root-knot nematode (Meloidogyne graminicola).</title>
        <authorList>
            <person name="Phan N.T."/>
            <person name="Danchin E.G.J."/>
            <person name="Klopp C."/>
            <person name="Perfus-Barbeoch L."/>
            <person name="Kozlowski D.K."/>
            <person name="Koutsovoulos G.D."/>
            <person name="Lopez-Roques C."/>
            <person name="Bouchez O."/>
            <person name="Zahm M."/>
            <person name="Besnard G."/>
            <person name="Bellafiore S."/>
        </authorList>
    </citation>
    <scope>NUCLEOTIDE SEQUENCE</scope>
    <source>
        <strain evidence="2">VN-18</strain>
    </source>
</reference>
<dbReference type="OrthoDB" id="5903883at2759"/>
<gene>
    <name evidence="2" type="ORF">Mgra_00003443</name>
</gene>
<dbReference type="AlphaFoldDB" id="A0A8S9ZTM1"/>
<comment type="caution">
    <text evidence="2">The sequence shown here is derived from an EMBL/GenBank/DDBJ whole genome shotgun (WGS) entry which is preliminary data.</text>
</comment>